<dbReference type="PANTHER" id="PTHR23001">
    <property type="entry name" value="EUKARYOTIC TRANSLATION INITIATION FACTOR"/>
    <property type="match status" value="1"/>
</dbReference>
<evidence type="ECO:0000256" key="3">
    <source>
        <dbReference type="ARBA" id="ARBA00022917"/>
    </source>
</evidence>
<dbReference type="STRING" id="72664.V4LJR2"/>
<feature type="domain" description="Translation initiation factor IF2/IF5" evidence="7">
    <location>
        <begin position="102"/>
        <end position="211"/>
    </location>
</feature>
<evidence type="ECO:0000256" key="6">
    <source>
        <dbReference type="ARBA" id="ARBA00073542"/>
    </source>
</evidence>
<dbReference type="FunFam" id="3.30.30.170:FF:000001">
    <property type="entry name" value="Eukaryotic translation initiation factor 2 subunit"/>
    <property type="match status" value="1"/>
</dbReference>
<evidence type="ECO:0000259" key="7">
    <source>
        <dbReference type="SMART" id="SM00653"/>
    </source>
</evidence>
<evidence type="ECO:0000256" key="5">
    <source>
        <dbReference type="ARBA" id="ARBA00063900"/>
    </source>
</evidence>
<comment type="similarity">
    <text evidence="1">Belongs to the eIF-2-beta/eIF-5 family.</text>
</comment>
<comment type="subunit">
    <text evidence="5">Eukaryotic translation initiation factor 2 eIF2 is a heterotrimeric complex composed of an alpha, a beta and a gamma subunit.</text>
</comment>
<comment type="function">
    <text evidence="4">Component of the eIF2 complex that functions in the early steps of protein synthesis by forming a ternary complex with GTP and initiator tRNA. This complex binds to a 40S ribosomal subunit, followed by mRNA binding to form a 43S pre-initiation complex (43S PIC). Junction of the 60S ribosomal subunit to form the 80S initiation complex is preceded by hydrolysis of the GTP bound to eIF2 and release of an eIF2-GDP binary complex. In order for eIF2 to recycle and catalyze another round of initiation, the GDP bound to eIF2 must exchange with GTP by way of a reaction catalyzed by eIF2B.</text>
</comment>
<dbReference type="InterPro" id="IPR002735">
    <property type="entry name" value="Transl_init_fac_IF2/IF5_dom"/>
</dbReference>
<dbReference type="GO" id="GO:0031369">
    <property type="term" value="F:translation initiation factor binding"/>
    <property type="evidence" value="ECO:0007669"/>
    <property type="project" value="TreeGrafter"/>
</dbReference>
<dbReference type="EMBL" id="KI517464">
    <property type="protein sequence ID" value="ESQ40013.1"/>
    <property type="molecule type" value="Genomic_DNA"/>
</dbReference>
<dbReference type="GO" id="GO:0003743">
    <property type="term" value="F:translation initiation factor activity"/>
    <property type="evidence" value="ECO:0007669"/>
    <property type="project" value="UniProtKB-KW"/>
</dbReference>
<dbReference type="GO" id="GO:0001731">
    <property type="term" value="P:formation of translation preinitiation complex"/>
    <property type="evidence" value="ECO:0007669"/>
    <property type="project" value="TreeGrafter"/>
</dbReference>
<gene>
    <name evidence="8" type="ORF">EUTSA_v10014626mg</name>
</gene>
<dbReference type="SMART" id="SM00653">
    <property type="entry name" value="eIF2B_5"/>
    <property type="match status" value="1"/>
</dbReference>
<keyword evidence="3" id="KW-0648">Protein biosynthesis</keyword>
<evidence type="ECO:0000313" key="9">
    <source>
        <dbReference type="Proteomes" id="UP000030689"/>
    </source>
</evidence>
<dbReference type="SUPFAM" id="SSF100966">
    <property type="entry name" value="Translation initiation factor 2 beta, aIF2beta, N-terminal domain"/>
    <property type="match status" value="1"/>
</dbReference>
<accession>V4LJR2</accession>
<keyword evidence="2" id="KW-0396">Initiation factor</keyword>
<dbReference type="eggNOG" id="KOG2768">
    <property type="taxonomic scope" value="Eukaryota"/>
</dbReference>
<dbReference type="KEGG" id="eus:EUTSA_v10014626mg"/>
<sequence>MDLQQEQACWKLELDEVTKFDPSKKKKKKKNKKWKPLICEDGTYDILFHKGRHFAEDNSLHCRSGRRLLFGHNFEPDYGYEELLTRVFDMLREDDLEVSTERPRTAMMPPLLRAQGTLITVCLNFVHLCRMMHRKPGHVMKFLLAQMETKGLLNKQQQLEMKGLVSSSDFQAVFRRYSDAFVICSCCKSPDTALAEENGLLTLRCEMCGLVASIKEPNPL</sequence>
<dbReference type="PANTHER" id="PTHR23001:SF45">
    <property type="entry name" value="EUKARYOTIC TRANSLATION INITIATION FACTOR 2B FAMILY PROTEIN _ EIF-2B FAMILY PROTEIN"/>
    <property type="match status" value="1"/>
</dbReference>
<dbReference type="GO" id="GO:0003729">
    <property type="term" value="F:mRNA binding"/>
    <property type="evidence" value="ECO:0007669"/>
    <property type="project" value="TreeGrafter"/>
</dbReference>
<reference evidence="8 9" key="1">
    <citation type="journal article" date="2013" name="Front. Plant Sci.">
        <title>The Reference Genome of the Halophytic Plant Eutrema salsugineum.</title>
        <authorList>
            <person name="Yang R."/>
            <person name="Jarvis D.E."/>
            <person name="Chen H."/>
            <person name="Beilstein M.A."/>
            <person name="Grimwood J."/>
            <person name="Jenkins J."/>
            <person name="Shu S."/>
            <person name="Prochnik S."/>
            <person name="Xin M."/>
            <person name="Ma C."/>
            <person name="Schmutz J."/>
            <person name="Wing R.A."/>
            <person name="Mitchell-Olds T."/>
            <person name="Schumaker K.S."/>
            <person name="Wang X."/>
        </authorList>
    </citation>
    <scope>NUCLEOTIDE SEQUENCE [LARGE SCALE GENOMIC DNA]</scope>
</reference>
<dbReference type="InterPro" id="IPR045196">
    <property type="entry name" value="IF2/IF5"/>
</dbReference>
<dbReference type="Pfam" id="PF01873">
    <property type="entry name" value="eIF-5_eIF-2B"/>
    <property type="match status" value="1"/>
</dbReference>
<dbReference type="InterPro" id="IPR016190">
    <property type="entry name" value="Transl_init_fac_IF2/IF5_Zn-bd"/>
</dbReference>
<name>V4LJR2_EUTSA</name>
<organism evidence="8 9">
    <name type="scientific">Eutrema salsugineum</name>
    <name type="common">Saltwater cress</name>
    <name type="synonym">Sisymbrium salsugineum</name>
    <dbReference type="NCBI Taxonomy" id="72664"/>
    <lineage>
        <taxon>Eukaryota</taxon>
        <taxon>Viridiplantae</taxon>
        <taxon>Streptophyta</taxon>
        <taxon>Embryophyta</taxon>
        <taxon>Tracheophyta</taxon>
        <taxon>Spermatophyta</taxon>
        <taxon>Magnoliopsida</taxon>
        <taxon>eudicotyledons</taxon>
        <taxon>Gunneridae</taxon>
        <taxon>Pentapetalae</taxon>
        <taxon>rosids</taxon>
        <taxon>malvids</taxon>
        <taxon>Brassicales</taxon>
        <taxon>Brassicaceae</taxon>
        <taxon>Eutremeae</taxon>
        <taxon>Eutrema</taxon>
    </lineage>
</organism>
<proteinExistence type="inferred from homology"/>
<evidence type="ECO:0000256" key="1">
    <source>
        <dbReference type="ARBA" id="ARBA00010397"/>
    </source>
</evidence>
<dbReference type="InterPro" id="IPR016189">
    <property type="entry name" value="Transl_init_fac_IF2/IF5_N"/>
</dbReference>
<dbReference type="Gramene" id="ESQ40013">
    <property type="protein sequence ID" value="ESQ40013"/>
    <property type="gene ID" value="EUTSA_v10014626mg"/>
</dbReference>
<dbReference type="GO" id="GO:0005850">
    <property type="term" value="C:eukaryotic translation initiation factor 2 complex"/>
    <property type="evidence" value="ECO:0007669"/>
    <property type="project" value="TreeGrafter"/>
</dbReference>
<dbReference type="SUPFAM" id="SSF75689">
    <property type="entry name" value="Zinc-binding domain of translation initiation factor 2 beta"/>
    <property type="match status" value="1"/>
</dbReference>
<protein>
    <recommendedName>
        <fullName evidence="6">Eukaryotic translation initiation factor 2 subunit beta</fullName>
    </recommendedName>
</protein>
<dbReference type="Gene3D" id="3.30.30.170">
    <property type="match status" value="1"/>
</dbReference>
<evidence type="ECO:0000313" key="8">
    <source>
        <dbReference type="EMBL" id="ESQ40013.1"/>
    </source>
</evidence>
<dbReference type="OrthoDB" id="10255414at2759"/>
<dbReference type="AlphaFoldDB" id="V4LJR2"/>
<evidence type="ECO:0000256" key="4">
    <source>
        <dbReference type="ARBA" id="ARBA00054872"/>
    </source>
</evidence>
<dbReference type="Proteomes" id="UP000030689">
    <property type="component" value="Unassembled WGS sequence"/>
</dbReference>
<evidence type="ECO:0000256" key="2">
    <source>
        <dbReference type="ARBA" id="ARBA00022540"/>
    </source>
</evidence>
<dbReference type="OMA" id="NFEPDYG"/>
<keyword evidence="9" id="KW-1185">Reference proteome</keyword>